<dbReference type="Gene3D" id="1.10.287.80">
    <property type="entry name" value="ATP synthase, gamma subunit, helix hairpin domain"/>
    <property type="match status" value="1"/>
</dbReference>
<keyword evidence="8" id="KW-0472">Membrane</keyword>
<keyword evidence="3" id="KW-0813">Transport</keyword>
<evidence type="ECO:0000256" key="10">
    <source>
        <dbReference type="ARBA" id="ARBA00023310"/>
    </source>
</evidence>
<dbReference type="PANTHER" id="PTHR11693:SF22">
    <property type="entry name" value="ATP SYNTHASE SUBUNIT GAMMA, MITOCHONDRIAL"/>
    <property type="match status" value="1"/>
</dbReference>
<evidence type="ECO:0000313" key="12">
    <source>
        <dbReference type="Proteomes" id="UP000192223"/>
    </source>
</evidence>
<dbReference type="FunFam" id="3.40.1380.10:FF:000003">
    <property type="entry name" value="ATP synthase subunit gamma"/>
    <property type="match status" value="1"/>
</dbReference>
<evidence type="ECO:0000256" key="1">
    <source>
        <dbReference type="ARBA" id="ARBA00004637"/>
    </source>
</evidence>
<evidence type="ECO:0000256" key="3">
    <source>
        <dbReference type="ARBA" id="ARBA00022448"/>
    </source>
</evidence>
<dbReference type="GeneID" id="112906074"/>
<dbReference type="InterPro" id="IPR035968">
    <property type="entry name" value="ATP_synth_F1_ATPase_gsu"/>
</dbReference>
<keyword evidence="10" id="KW-0066">ATP synthesis</keyword>
<dbReference type="Gene3D" id="3.40.1380.10">
    <property type="match status" value="1"/>
</dbReference>
<evidence type="ECO:0000313" key="13">
    <source>
        <dbReference type="RefSeq" id="XP_025835487.1"/>
    </source>
</evidence>
<keyword evidence="4" id="KW-0375">Hydrogen ion transport</keyword>
<keyword evidence="7" id="KW-0496">Mitochondrion</keyword>
<comment type="similarity">
    <text evidence="2">Belongs to the ATPase gamma chain family.</text>
</comment>
<keyword evidence="6" id="KW-0406">Ion transport</keyword>
<evidence type="ECO:0000256" key="9">
    <source>
        <dbReference type="ARBA" id="ARBA00023196"/>
    </source>
</evidence>
<reference evidence="13" key="1">
    <citation type="submission" date="2025-08" db="UniProtKB">
        <authorList>
            <consortium name="RefSeq"/>
        </authorList>
    </citation>
    <scope>IDENTIFICATION</scope>
    <source>
        <tissue evidence="13">Entire body</tissue>
    </source>
</reference>
<dbReference type="GO" id="GO:0046933">
    <property type="term" value="F:proton-transporting ATP synthase activity, rotational mechanism"/>
    <property type="evidence" value="ECO:0007669"/>
    <property type="project" value="InterPro"/>
</dbReference>
<evidence type="ECO:0000256" key="2">
    <source>
        <dbReference type="ARBA" id="ARBA00007681"/>
    </source>
</evidence>
<dbReference type="Proteomes" id="UP000192223">
    <property type="component" value="Unplaced"/>
</dbReference>
<gene>
    <name evidence="13" type="primary">LOC112906074</name>
</gene>
<evidence type="ECO:0000256" key="11">
    <source>
        <dbReference type="ARBA" id="ARBA00031066"/>
    </source>
</evidence>
<comment type="subcellular location">
    <subcellularLocation>
        <location evidence="1">Mitochondrion inner membrane</location>
        <topology evidence="1">Peripheral membrane protein</topology>
    </subcellularLocation>
</comment>
<keyword evidence="5" id="KW-0999">Mitochondrion inner membrane</keyword>
<evidence type="ECO:0000256" key="5">
    <source>
        <dbReference type="ARBA" id="ARBA00022792"/>
    </source>
</evidence>
<organism evidence="12 13">
    <name type="scientific">Agrilus planipennis</name>
    <name type="common">Emerald ash borer</name>
    <name type="synonym">Agrilus marcopoli</name>
    <dbReference type="NCBI Taxonomy" id="224129"/>
    <lineage>
        <taxon>Eukaryota</taxon>
        <taxon>Metazoa</taxon>
        <taxon>Ecdysozoa</taxon>
        <taxon>Arthropoda</taxon>
        <taxon>Hexapoda</taxon>
        <taxon>Insecta</taxon>
        <taxon>Pterygota</taxon>
        <taxon>Neoptera</taxon>
        <taxon>Endopterygota</taxon>
        <taxon>Coleoptera</taxon>
        <taxon>Polyphaga</taxon>
        <taxon>Elateriformia</taxon>
        <taxon>Buprestoidea</taxon>
        <taxon>Buprestidae</taxon>
        <taxon>Agrilinae</taxon>
        <taxon>Agrilus</taxon>
    </lineage>
</organism>
<accession>A0A7F5RHL6</accession>
<protein>
    <recommendedName>
        <fullName evidence="11">F-ATPase gamma subunit</fullName>
    </recommendedName>
</protein>
<dbReference type="InParanoid" id="A0A7F5RHL6"/>
<keyword evidence="9" id="KW-0139">CF(1)</keyword>
<dbReference type="OrthoDB" id="239812at2759"/>
<dbReference type="SUPFAM" id="SSF52943">
    <property type="entry name" value="ATP synthase (F1-ATPase), gamma subunit"/>
    <property type="match status" value="1"/>
</dbReference>
<evidence type="ECO:0000256" key="4">
    <source>
        <dbReference type="ARBA" id="ARBA00022781"/>
    </source>
</evidence>
<dbReference type="PANTHER" id="PTHR11693">
    <property type="entry name" value="ATP SYNTHASE GAMMA CHAIN"/>
    <property type="match status" value="1"/>
</dbReference>
<keyword evidence="12" id="KW-1185">Reference proteome</keyword>
<dbReference type="KEGG" id="apln:112906074"/>
<dbReference type="PRINTS" id="PR00126">
    <property type="entry name" value="ATPASEGAMMA"/>
</dbReference>
<dbReference type="InterPro" id="IPR000131">
    <property type="entry name" value="ATP_synth_F1_gsu"/>
</dbReference>
<evidence type="ECO:0000256" key="6">
    <source>
        <dbReference type="ARBA" id="ARBA00023065"/>
    </source>
</evidence>
<dbReference type="Pfam" id="PF00231">
    <property type="entry name" value="ATP-synt"/>
    <property type="match status" value="1"/>
</dbReference>
<name>A0A7F5RHL6_AGRPL</name>
<evidence type="ECO:0000256" key="7">
    <source>
        <dbReference type="ARBA" id="ARBA00023128"/>
    </source>
</evidence>
<proteinExistence type="inferred from homology"/>
<evidence type="ECO:0000256" key="8">
    <source>
        <dbReference type="ARBA" id="ARBA00023136"/>
    </source>
</evidence>
<dbReference type="RefSeq" id="XP_025835487.1">
    <property type="nucleotide sequence ID" value="XM_025979702.1"/>
</dbReference>
<dbReference type="AlphaFoldDB" id="A0A7F5RHL6"/>
<dbReference type="GO" id="GO:0045259">
    <property type="term" value="C:proton-transporting ATP synthase complex"/>
    <property type="evidence" value="ECO:0007669"/>
    <property type="project" value="UniProtKB-KW"/>
</dbReference>
<dbReference type="GO" id="GO:0005743">
    <property type="term" value="C:mitochondrial inner membrane"/>
    <property type="evidence" value="ECO:0007669"/>
    <property type="project" value="UniProtKB-SubCell"/>
</dbReference>
<sequence>MCFLTMSRFSKWLNTYQVKHNVPFRSMATLRELKDRLTSVGNIGKIAKSMKMVATVKFARAEREAKEAAVLGKAATDFFPKIEAKELEHPDKPPKKVLFAVTSDRGLCGGVHSSVAKKVMQLIDSTSDKKNIMVFCVGNKSRSIMQRYYPKNILFAAVNIGRVPAVFGDAAKLINAVLRSDYEVDYNYIVHNRYVSMVSFKTTVTPCYR</sequence>